<feature type="domain" description="Fucosyltransferase C-terminal" evidence="13">
    <location>
        <begin position="245"/>
        <end position="415"/>
    </location>
</feature>
<evidence type="ECO:0000256" key="6">
    <source>
        <dbReference type="ARBA" id="ARBA00022692"/>
    </source>
</evidence>
<dbReference type="InterPro" id="IPR001503">
    <property type="entry name" value="Glyco_trans_10"/>
</dbReference>
<keyword evidence="7" id="KW-0735">Signal-anchor</keyword>
<feature type="transmembrane region" description="Helical" evidence="12">
    <location>
        <begin position="54"/>
        <end position="75"/>
    </location>
</feature>
<dbReference type="Gene3D" id="3.40.50.11660">
    <property type="entry name" value="Glycosyl transferase family 10, C-terminal domain"/>
    <property type="match status" value="1"/>
</dbReference>
<dbReference type="InterPro" id="IPR055270">
    <property type="entry name" value="Glyco_tran_10_C"/>
</dbReference>
<dbReference type="FunFam" id="3.40.50.11660:FF:000004">
    <property type="entry name" value="Glycoprotein 3-alpha-L-fucosyltransferase A"/>
    <property type="match status" value="1"/>
</dbReference>
<evidence type="ECO:0000256" key="11">
    <source>
        <dbReference type="ARBA" id="ARBA00023180"/>
    </source>
</evidence>
<keyword evidence="9 12" id="KW-0333">Golgi apparatus</keyword>
<evidence type="ECO:0000313" key="15">
    <source>
        <dbReference type="EMBL" id="LAC25451.1"/>
    </source>
</evidence>
<dbReference type="EMBL" id="IACT01006317">
    <property type="protein sequence ID" value="LAC25451.1"/>
    <property type="molecule type" value="mRNA"/>
</dbReference>
<organism evidence="15">
    <name type="scientific">Hirondellea gigas</name>
    <dbReference type="NCBI Taxonomy" id="1518452"/>
    <lineage>
        <taxon>Eukaryota</taxon>
        <taxon>Metazoa</taxon>
        <taxon>Ecdysozoa</taxon>
        <taxon>Arthropoda</taxon>
        <taxon>Crustacea</taxon>
        <taxon>Multicrustacea</taxon>
        <taxon>Malacostraca</taxon>
        <taxon>Eumalacostraca</taxon>
        <taxon>Peracarida</taxon>
        <taxon>Amphipoda</taxon>
        <taxon>Amphilochidea</taxon>
        <taxon>Lysianassida</taxon>
        <taxon>Lysianassidira</taxon>
        <taxon>Lysianassoidea</taxon>
        <taxon>Lysianassidae</taxon>
        <taxon>Hirondellea</taxon>
    </lineage>
</organism>
<dbReference type="EC" id="2.4.1.-" evidence="12"/>
<dbReference type="PANTHER" id="PTHR48438:SF1">
    <property type="entry name" value="ALPHA-(1,3)-FUCOSYLTRANSFERASE C-RELATED"/>
    <property type="match status" value="1"/>
</dbReference>
<evidence type="ECO:0000259" key="14">
    <source>
        <dbReference type="Pfam" id="PF17039"/>
    </source>
</evidence>
<keyword evidence="10 12" id="KW-0472">Membrane</keyword>
<evidence type="ECO:0000256" key="9">
    <source>
        <dbReference type="ARBA" id="ARBA00023034"/>
    </source>
</evidence>
<accession>A0A6A7G3Y9</accession>
<comment type="subcellular location">
    <subcellularLocation>
        <location evidence="1 12">Golgi apparatus</location>
        <location evidence="1 12">Golgi stack membrane</location>
        <topology evidence="1 12">Single-pass type II membrane protein</topology>
    </subcellularLocation>
</comment>
<dbReference type="Pfam" id="PF17039">
    <property type="entry name" value="Glyco_tran_10_N"/>
    <property type="match status" value="1"/>
</dbReference>
<dbReference type="InterPro" id="IPR031481">
    <property type="entry name" value="Glyco_tran_10_N"/>
</dbReference>
<evidence type="ECO:0000256" key="8">
    <source>
        <dbReference type="ARBA" id="ARBA00022989"/>
    </source>
</evidence>
<dbReference type="Pfam" id="PF00852">
    <property type="entry name" value="Glyco_transf_10"/>
    <property type="match status" value="1"/>
</dbReference>
<keyword evidence="11" id="KW-0325">Glycoprotein</keyword>
<dbReference type="PANTHER" id="PTHR48438">
    <property type="entry name" value="ALPHA-(1,3)-FUCOSYLTRANSFERASE C-RELATED"/>
    <property type="match status" value="1"/>
</dbReference>
<evidence type="ECO:0000256" key="4">
    <source>
        <dbReference type="ARBA" id="ARBA00022676"/>
    </source>
</evidence>
<protein>
    <recommendedName>
        <fullName evidence="12">Fucosyltransferase</fullName>
        <ecNumber evidence="12">2.4.1.-</ecNumber>
    </recommendedName>
</protein>
<evidence type="ECO:0000256" key="3">
    <source>
        <dbReference type="ARBA" id="ARBA00008919"/>
    </source>
</evidence>
<evidence type="ECO:0000256" key="1">
    <source>
        <dbReference type="ARBA" id="ARBA00004447"/>
    </source>
</evidence>
<keyword evidence="5 12" id="KW-0808">Transferase</keyword>
<dbReference type="GO" id="GO:0008417">
    <property type="term" value="F:fucosyltransferase activity"/>
    <property type="evidence" value="ECO:0007669"/>
    <property type="project" value="InterPro"/>
</dbReference>
<proteinExistence type="evidence at transcript level"/>
<evidence type="ECO:0000256" key="2">
    <source>
        <dbReference type="ARBA" id="ARBA00004922"/>
    </source>
</evidence>
<sequence length="437" mass="50604">MEINKVKYMEIKEKYEKKDERPLIASQPSPSQQQQHRCKQATGWAVAMFHHRKVVSGVIASLVLCTVYVIVIMGYGPSAQDRRFYEILGNKFSFQSTPTEVLPHNISDYKKILLWNDFFGRRDYFLGTGHSPFVSLGCEYSACYVTYNREVFQSTELDALVWHIRSTDKTFPSTRAPHTRYVFFLEEAPVNQDVDLGPYNDVFNYTMTYRRDSDIFAPYGEFERLTKPIEEPNIGTGAGENIAAGKTKMAAWFVSNCNPQSGRDILVQQLQKYITVDVYGSCGPLSCPRNDNQACLRMLQSDYKFYFSFENSLCQDYVTEKYFSIVNSNVLPVVYGMAPYRELSPPHSYISVRDFPTVKKLADYLIYLANNHTAYNEYFKWRSHYSLLSRSKSWCRLCEKLHTDRQEKSYDIHSWYEKNKCVDQATALGDAFFAPDS</sequence>
<evidence type="ECO:0000256" key="7">
    <source>
        <dbReference type="ARBA" id="ARBA00022968"/>
    </source>
</evidence>
<evidence type="ECO:0000259" key="13">
    <source>
        <dbReference type="Pfam" id="PF00852"/>
    </source>
</evidence>
<evidence type="ECO:0000256" key="10">
    <source>
        <dbReference type="ARBA" id="ARBA00023136"/>
    </source>
</evidence>
<name>A0A6A7G3Y9_9CRUS</name>
<evidence type="ECO:0000256" key="5">
    <source>
        <dbReference type="ARBA" id="ARBA00022679"/>
    </source>
</evidence>
<dbReference type="AlphaFoldDB" id="A0A6A7G3Y9"/>
<keyword evidence="4 12" id="KW-0328">Glycosyltransferase</keyword>
<reference evidence="15" key="1">
    <citation type="submission" date="2017-11" db="EMBL/GenBank/DDBJ databases">
        <title>The sensing device of the deep-sea amphipod.</title>
        <authorList>
            <person name="Kobayashi H."/>
            <person name="Nagahama T."/>
            <person name="Arai W."/>
            <person name="Sasagawa Y."/>
            <person name="Umeda M."/>
            <person name="Hayashi T."/>
            <person name="Nikaido I."/>
            <person name="Watanabe H."/>
            <person name="Oguri K."/>
            <person name="Kitazato H."/>
            <person name="Fujioka K."/>
            <person name="Kido Y."/>
            <person name="Takami H."/>
        </authorList>
    </citation>
    <scope>NUCLEOTIDE SEQUENCE</scope>
    <source>
        <tissue evidence="15">Whole body</tissue>
    </source>
</reference>
<comment type="similarity">
    <text evidence="3 12">Belongs to the glycosyltransferase 10 family.</text>
</comment>
<comment type="pathway">
    <text evidence="2">Protein modification; protein glycosylation.</text>
</comment>
<dbReference type="UniPathway" id="UPA00378"/>
<keyword evidence="6 12" id="KW-0812">Transmembrane</keyword>
<evidence type="ECO:0000256" key="12">
    <source>
        <dbReference type="RuleBase" id="RU003832"/>
    </source>
</evidence>
<feature type="domain" description="Fucosyltransferase N-terminal" evidence="14">
    <location>
        <begin position="110"/>
        <end position="220"/>
    </location>
</feature>
<dbReference type="InterPro" id="IPR038577">
    <property type="entry name" value="GT10-like_C_sf"/>
</dbReference>
<dbReference type="GO" id="GO:0032580">
    <property type="term" value="C:Golgi cisterna membrane"/>
    <property type="evidence" value="ECO:0007669"/>
    <property type="project" value="UniProtKB-SubCell"/>
</dbReference>
<dbReference type="SUPFAM" id="SSF53756">
    <property type="entry name" value="UDP-Glycosyltransferase/glycogen phosphorylase"/>
    <property type="match status" value="1"/>
</dbReference>
<keyword evidence="8 12" id="KW-1133">Transmembrane helix</keyword>